<keyword evidence="1" id="KW-0175">Coiled coil</keyword>
<dbReference type="GO" id="GO:0035148">
    <property type="term" value="P:tube formation"/>
    <property type="evidence" value="ECO:0007669"/>
    <property type="project" value="TreeGrafter"/>
</dbReference>
<proteinExistence type="predicted"/>
<dbReference type="GO" id="GO:0005814">
    <property type="term" value="C:centriole"/>
    <property type="evidence" value="ECO:0007669"/>
    <property type="project" value="TreeGrafter"/>
</dbReference>
<reference evidence="2" key="1">
    <citation type="submission" date="2015-12" db="EMBL/GenBank/DDBJ databases">
        <title>De novo transcriptome assembly of four potential Pierce s Disease insect vectors from Arizona vineyards.</title>
        <authorList>
            <person name="Tassone E.E."/>
        </authorList>
    </citation>
    <scope>NUCLEOTIDE SEQUENCE</scope>
</reference>
<dbReference type="PANTHER" id="PTHR34343">
    <property type="entry name" value="SEROLOGICALLY DEFINED COLON CANCER ANTIGEN 8"/>
    <property type="match status" value="1"/>
</dbReference>
<dbReference type="EMBL" id="GEDC01016149">
    <property type="protein sequence ID" value="JAS21149.1"/>
    <property type="molecule type" value="Transcribed_RNA"/>
</dbReference>
<dbReference type="PANTHER" id="PTHR34343:SF1">
    <property type="entry name" value="SEROLOGICALLY DEFINED COLON CANCER ANTIGEN 8"/>
    <property type="match status" value="1"/>
</dbReference>
<dbReference type="GO" id="GO:0030010">
    <property type="term" value="P:establishment of cell polarity"/>
    <property type="evidence" value="ECO:0007669"/>
    <property type="project" value="TreeGrafter"/>
</dbReference>
<accession>A0A1B6D637</accession>
<gene>
    <name evidence="2" type="ORF">g.2766</name>
</gene>
<protein>
    <submittedName>
        <fullName evidence="2">Uncharacterized protein</fullName>
    </submittedName>
</protein>
<dbReference type="GO" id="GO:0007098">
    <property type="term" value="P:centrosome cycle"/>
    <property type="evidence" value="ECO:0007669"/>
    <property type="project" value="InterPro"/>
</dbReference>
<organism evidence="2">
    <name type="scientific">Clastoptera arizonana</name>
    <name type="common">Arizona spittle bug</name>
    <dbReference type="NCBI Taxonomy" id="38151"/>
    <lineage>
        <taxon>Eukaryota</taxon>
        <taxon>Metazoa</taxon>
        <taxon>Ecdysozoa</taxon>
        <taxon>Arthropoda</taxon>
        <taxon>Hexapoda</taxon>
        <taxon>Insecta</taxon>
        <taxon>Pterygota</taxon>
        <taxon>Neoptera</taxon>
        <taxon>Paraneoptera</taxon>
        <taxon>Hemiptera</taxon>
        <taxon>Auchenorrhyncha</taxon>
        <taxon>Cercopoidea</taxon>
        <taxon>Clastopteridae</taxon>
        <taxon>Clastoptera</taxon>
    </lineage>
</organism>
<dbReference type="InterPro" id="IPR031887">
    <property type="entry name" value="SDCCAG8"/>
</dbReference>
<dbReference type="GO" id="GO:0001764">
    <property type="term" value="P:neuron migration"/>
    <property type="evidence" value="ECO:0007669"/>
    <property type="project" value="TreeGrafter"/>
</dbReference>
<feature type="coiled-coil region" evidence="1">
    <location>
        <begin position="10"/>
        <end position="84"/>
    </location>
</feature>
<sequence>GPNIVFESRISELEAQLTQTKMDLRKAVDEAEMLRNKLNERSLALPSDNISDAHRQIEMLQREKEELSENMNKMHGALAQLREKEASASQKVKRSIDLVDQAQFEKNQAE</sequence>
<feature type="non-terminal residue" evidence="2">
    <location>
        <position position="1"/>
    </location>
</feature>
<evidence type="ECO:0000256" key="1">
    <source>
        <dbReference type="SAM" id="Coils"/>
    </source>
</evidence>
<name>A0A1B6D637_9HEMI</name>
<dbReference type="GO" id="GO:0005813">
    <property type="term" value="C:centrosome"/>
    <property type="evidence" value="ECO:0007669"/>
    <property type="project" value="InterPro"/>
</dbReference>
<dbReference type="AlphaFoldDB" id="A0A1B6D637"/>
<feature type="non-terminal residue" evidence="2">
    <location>
        <position position="110"/>
    </location>
</feature>
<evidence type="ECO:0000313" key="2">
    <source>
        <dbReference type="EMBL" id="JAS21149.1"/>
    </source>
</evidence>